<dbReference type="Gene3D" id="3.30.300.30">
    <property type="match status" value="1"/>
</dbReference>
<dbReference type="InterPro" id="IPR020845">
    <property type="entry name" value="AMP-binding_CS"/>
</dbReference>
<dbReference type="Gene3D" id="1.10.1200.10">
    <property type="entry name" value="ACP-like"/>
    <property type="match status" value="1"/>
</dbReference>
<dbReference type="PRINTS" id="PR00154">
    <property type="entry name" value="AMPBINDING"/>
</dbReference>
<dbReference type="InterPro" id="IPR036291">
    <property type="entry name" value="NAD(P)-bd_dom_sf"/>
</dbReference>
<dbReference type="InterPro" id="IPR010080">
    <property type="entry name" value="Thioester_reductase-like_dom"/>
</dbReference>
<evidence type="ECO:0000256" key="3">
    <source>
        <dbReference type="ARBA" id="ARBA00022553"/>
    </source>
</evidence>
<dbReference type="Gene3D" id="3.40.50.980">
    <property type="match status" value="2"/>
</dbReference>
<dbReference type="PROSITE" id="PS50075">
    <property type="entry name" value="CARRIER"/>
    <property type="match status" value="1"/>
</dbReference>
<dbReference type="SUPFAM" id="SSF52777">
    <property type="entry name" value="CoA-dependent acyltransferases"/>
    <property type="match status" value="2"/>
</dbReference>
<evidence type="ECO:0000313" key="6">
    <source>
        <dbReference type="EMBL" id="MDB9486900.1"/>
    </source>
</evidence>
<dbReference type="InterPro" id="IPR000873">
    <property type="entry name" value="AMP-dep_synth/lig_dom"/>
</dbReference>
<dbReference type="PANTHER" id="PTHR44845:SF6">
    <property type="entry name" value="BETA-ALANINE-ACTIVATING ENZYME"/>
    <property type="match status" value="1"/>
</dbReference>
<evidence type="ECO:0000256" key="1">
    <source>
        <dbReference type="ARBA" id="ARBA00001957"/>
    </source>
</evidence>
<comment type="cofactor">
    <cofactor evidence="1">
        <name>pantetheine 4'-phosphate</name>
        <dbReference type="ChEBI" id="CHEBI:47942"/>
    </cofactor>
</comment>
<name>A0ABT5A5W3_9CYAN</name>
<dbReference type="NCBIfam" id="TIGR01746">
    <property type="entry name" value="Thioester-redct"/>
    <property type="match status" value="1"/>
</dbReference>
<dbReference type="Proteomes" id="UP001212123">
    <property type="component" value="Unassembled WGS sequence"/>
</dbReference>
<dbReference type="Gene3D" id="3.30.559.30">
    <property type="entry name" value="Nonribosomal peptide synthetase, condensation domain"/>
    <property type="match status" value="1"/>
</dbReference>
<dbReference type="CDD" id="cd05235">
    <property type="entry name" value="SDR_e1"/>
    <property type="match status" value="1"/>
</dbReference>
<comment type="caution">
    <text evidence="6">The sequence shown here is derived from an EMBL/GenBank/DDBJ whole genome shotgun (WGS) entry which is preliminary data.</text>
</comment>
<feature type="domain" description="Carrier" evidence="5">
    <location>
        <begin position="1028"/>
        <end position="1103"/>
    </location>
</feature>
<gene>
    <name evidence="6" type="ORF">PN492_10155</name>
</gene>
<evidence type="ECO:0000256" key="2">
    <source>
        <dbReference type="ARBA" id="ARBA00022450"/>
    </source>
</evidence>
<dbReference type="EMBL" id="JAQMTU010000058">
    <property type="protein sequence ID" value="MDB9486900.1"/>
    <property type="molecule type" value="Genomic_DNA"/>
</dbReference>
<dbReference type="RefSeq" id="WP_028083647.1">
    <property type="nucleotide sequence ID" value="NZ_JAQMTU010000058.1"/>
</dbReference>
<dbReference type="InterPro" id="IPR010071">
    <property type="entry name" value="AA_adenyl_dom"/>
</dbReference>
<proteinExistence type="predicted"/>
<evidence type="ECO:0000256" key="4">
    <source>
        <dbReference type="ARBA" id="ARBA00022598"/>
    </source>
</evidence>
<accession>A0ABT5A5W3</accession>
<dbReference type="InterPro" id="IPR023213">
    <property type="entry name" value="CAT-like_dom_sf"/>
</dbReference>
<dbReference type="SUPFAM" id="SSF56801">
    <property type="entry name" value="Acetyl-CoA synthetase-like"/>
    <property type="match status" value="1"/>
</dbReference>
<dbReference type="Gene3D" id="2.30.38.10">
    <property type="entry name" value="Luciferase, Domain 3"/>
    <property type="match status" value="1"/>
</dbReference>
<dbReference type="NCBIfam" id="TIGR01733">
    <property type="entry name" value="AA-adenyl-dom"/>
    <property type="match status" value="1"/>
</dbReference>
<protein>
    <submittedName>
        <fullName evidence="6">Amino acid adenylation domain-containing protein</fullName>
    </submittedName>
</protein>
<keyword evidence="2" id="KW-0596">Phosphopantetheine</keyword>
<keyword evidence="3" id="KW-0597">Phosphoprotein</keyword>
<dbReference type="SMART" id="SM00823">
    <property type="entry name" value="PKS_PP"/>
    <property type="match status" value="1"/>
</dbReference>
<dbReference type="Gene3D" id="3.30.559.10">
    <property type="entry name" value="Chloramphenicol acetyltransferase-like domain"/>
    <property type="match status" value="1"/>
</dbReference>
<reference evidence="6 7" key="1">
    <citation type="submission" date="2023-01" db="EMBL/GenBank/DDBJ databases">
        <title>Genomes from the Australian National Cyanobacteria Reference Collection.</title>
        <authorList>
            <person name="Willis A."/>
            <person name="Lee E.M.F."/>
        </authorList>
    </citation>
    <scope>NUCLEOTIDE SEQUENCE [LARGE SCALE GENOMIC DNA]</scope>
    <source>
        <strain evidence="6 7">CS-537/01</strain>
    </source>
</reference>
<dbReference type="Pfam" id="PF00668">
    <property type="entry name" value="Condensation"/>
    <property type="match status" value="1"/>
</dbReference>
<dbReference type="CDD" id="cd19531">
    <property type="entry name" value="LCL_NRPS-like"/>
    <property type="match status" value="1"/>
</dbReference>
<dbReference type="SUPFAM" id="SSF47336">
    <property type="entry name" value="ACP-like"/>
    <property type="match status" value="1"/>
</dbReference>
<dbReference type="PANTHER" id="PTHR44845">
    <property type="entry name" value="CARRIER DOMAIN-CONTAINING PROTEIN"/>
    <property type="match status" value="1"/>
</dbReference>
<sequence length="1499" mass="170264">MTSTENSLTNQKRDLLKLLLNKKGINLQTEIILPRPNSEPAPLSFSQEQLWFLSQIQDNATYNMPLALQISGSLNISVLEQAITEIVRRHEILRTNFQQIEGRNLQVIRPEINISLQVINLDQIPAKQQLQNVQQLINQEIDKILNLSEDDLFQSTLYQLNKNSYVLLLNMHHIISDGWSTGILLQELSTLYAAYLAGNESPLPDLQIQYADYAIWQKQKFTSEIRKKQLNYWQQQLADIPPLLELPTDKPRPPIQSFRGGIYEFSINSNLSQKIRTLTQQSDATLFMTMLAAFVILLYRYSGQDDILIGSPMAGRNRQEIQSLIGYFVNTVVLRTKLTENPNFREVLNQVRQVATNAHNYQDIPYNQVVEALNPQRNLSYNPVFQILFDLQHSLTDKLQLPGLTLQPFLGEHSTSKFDLSLIIEDGGTQLIGVWEYSSDLFTQETITRITENFQTLLNGIVNNPEIPIKQLPIISAFEQQQILENWNNTQQDYPESFCIHELFAQQVIKTPDAIAVKFGNQQLTYTQLNQKANQLANYLQNCGVTSEVLVGLYLERSLDILIAILATLKAGGAYLPLDPKYPQARLADILDDSQVSIILTQEKLLTSPSSPLQTGETSLSPYQGKIILLDTDLTIISQQNIETPISAIKPENLAYVIYTSGSTGKPKGVMITHQNIVNHATSIIDKYQINSHDRVLQFTRFIFDVAAEEIFPAWLSGATLIMRPQEMFTNLIEFSEFLGQESLTVVNLPAPYWQEWVLEIDRKVSQIPDSLRLVITGSDQVLPEKLALWQKLVAEKGQNIQWINAYGLTETTITSTVYQLPVNYQLNTTHSVPIGRPIANTEIYILDQNLQPVPIGIPGELHIGGAGLARGYLNRKQLTNEKFISNPIPSSKSSRLYKTGDLTRYLPDGNIEFLGRIDYQVKIRGFRIELGEIEAVLAQHPLVKSSAVIVREIQPGNKELVAYVVTEDHSNIQQDLRSFLKHNLPDYMLPAFFVRLAELPLTPTGKINRRALSALVLELNHETDYILPRHPLEQKLAEIWCQVLGLEKVSVEENFFNLGGHSLATIQIISRIRQTLEIDLPLQYLFTEPTIAGLTKVINQLLQTVDNITHTDDFYGDAILDSSIKPQNLPQQFTNQLQHILLTGATGFLGVHLLHELLEKTSANIHCLVRAENVFEARNKLKNKLSFYQLWNEQHSQRIIPIIGNLEKKLLGLSEKEFQDLASQIDIIYHNGASVNLIYPYSVLKPTNVLGTQEILRLASQIKIKPVHFVSTTSVFCPENYPENEVLLESDPLDYYQGLLSGYSQSKWVAEKLVMQARERGLPVTIYRAARIIGHSQIGICNTEDLFSRIITTCMQLGATPNIDWEDNLTPVDYVSQAIVYLSFQKESLGKAFHLLNPQIISMNHLFNLIRKLGYQLPQISYDEWYSQLINLMQKSADKKLEIMSAFFPPTSQQKIPEPKFDYQNTVKGLFGANINCPPINEKLLSQYFKNDNFIYSK</sequence>
<dbReference type="Pfam" id="PF00501">
    <property type="entry name" value="AMP-binding"/>
    <property type="match status" value="1"/>
</dbReference>
<dbReference type="InterPro" id="IPR009081">
    <property type="entry name" value="PP-bd_ACP"/>
</dbReference>
<dbReference type="PROSITE" id="PS00455">
    <property type="entry name" value="AMP_BINDING"/>
    <property type="match status" value="1"/>
</dbReference>
<dbReference type="InterPro" id="IPR020459">
    <property type="entry name" value="AMP-binding"/>
</dbReference>
<dbReference type="PIRSF" id="PIRSF001617">
    <property type="entry name" value="Alpha-AR"/>
    <property type="match status" value="1"/>
</dbReference>
<dbReference type="Pfam" id="PF13193">
    <property type="entry name" value="AMP-binding_C"/>
    <property type="match status" value="1"/>
</dbReference>
<dbReference type="InterPro" id="IPR013120">
    <property type="entry name" value="FAR_NAD-bd"/>
</dbReference>
<dbReference type="InterPro" id="IPR045851">
    <property type="entry name" value="AMP-bd_C_sf"/>
</dbReference>
<dbReference type="InterPro" id="IPR025110">
    <property type="entry name" value="AMP-bd_C"/>
</dbReference>
<evidence type="ECO:0000259" key="5">
    <source>
        <dbReference type="PROSITE" id="PS50075"/>
    </source>
</evidence>
<dbReference type="InterPro" id="IPR036736">
    <property type="entry name" value="ACP-like_sf"/>
</dbReference>
<keyword evidence="4" id="KW-0436">Ligase</keyword>
<organism evidence="6 7">
    <name type="scientific">Dolichospermum circinale CS-537/01</name>
    <dbReference type="NCBI Taxonomy" id="3021739"/>
    <lineage>
        <taxon>Bacteria</taxon>
        <taxon>Bacillati</taxon>
        <taxon>Cyanobacteriota</taxon>
        <taxon>Cyanophyceae</taxon>
        <taxon>Nostocales</taxon>
        <taxon>Aphanizomenonaceae</taxon>
        <taxon>Dolichospermum</taxon>
        <taxon>Dolichospermum circinale</taxon>
    </lineage>
</organism>
<dbReference type="Pfam" id="PF00550">
    <property type="entry name" value="PP-binding"/>
    <property type="match status" value="1"/>
</dbReference>
<dbReference type="InterPro" id="IPR001242">
    <property type="entry name" value="Condensation_dom"/>
</dbReference>
<dbReference type="InterPro" id="IPR020806">
    <property type="entry name" value="PKS_PP-bd"/>
</dbReference>
<keyword evidence="7" id="KW-1185">Reference proteome</keyword>
<dbReference type="Gene3D" id="3.40.50.720">
    <property type="entry name" value="NAD(P)-binding Rossmann-like Domain"/>
    <property type="match status" value="1"/>
</dbReference>
<dbReference type="SUPFAM" id="SSF51735">
    <property type="entry name" value="NAD(P)-binding Rossmann-fold domains"/>
    <property type="match status" value="1"/>
</dbReference>
<dbReference type="Pfam" id="PF07993">
    <property type="entry name" value="NAD_binding_4"/>
    <property type="match status" value="1"/>
</dbReference>
<evidence type="ECO:0000313" key="7">
    <source>
        <dbReference type="Proteomes" id="UP001212123"/>
    </source>
</evidence>